<proteinExistence type="predicted"/>
<dbReference type="Proteomes" id="UP001060012">
    <property type="component" value="Chromosome"/>
</dbReference>
<evidence type="ECO:0000313" key="1">
    <source>
        <dbReference type="EMBL" id="UTJ07117.1"/>
    </source>
</evidence>
<dbReference type="EMBL" id="CP100595">
    <property type="protein sequence ID" value="UTJ07117.1"/>
    <property type="molecule type" value="Genomic_DNA"/>
</dbReference>
<evidence type="ECO:0008006" key="3">
    <source>
        <dbReference type="Google" id="ProtNLM"/>
    </source>
</evidence>
<keyword evidence="2" id="KW-1185">Reference proteome</keyword>
<gene>
    <name evidence="1" type="ORF">NJU99_03190</name>
</gene>
<dbReference type="RefSeq" id="WP_254577296.1">
    <property type="nucleotide sequence ID" value="NZ_CP100595.1"/>
</dbReference>
<name>A0ABY5E5I2_9BACT</name>
<accession>A0ABY5E5I2</accession>
<sequence>MQKSKYNSKKVVIFCEINECSNLADHTHHILEQQHADENGFIGHVRVNHKANLVGLCESCHNKVHRNEIIINGYIQTSKGLELDYKIIKKS</sequence>
<evidence type="ECO:0000313" key="2">
    <source>
        <dbReference type="Proteomes" id="UP001060012"/>
    </source>
</evidence>
<protein>
    <recommendedName>
        <fullName evidence="3">HNH endonuclease</fullName>
    </recommendedName>
</protein>
<reference evidence="1" key="1">
    <citation type="submission" date="2022-07" db="EMBL/GenBank/DDBJ databases">
        <title>Arcobacter roscoffensis sp. nov., a marine bacterium isolated from coastal seawater collected from Roscoff, France.</title>
        <authorList>
            <person name="Pascual J."/>
            <person name="Lepeaux C."/>
            <person name="Methner A."/>
            <person name="Overmann J."/>
        </authorList>
    </citation>
    <scope>NUCLEOTIDE SEQUENCE</scope>
    <source>
        <strain evidence="1">ARW1-2F2</strain>
    </source>
</reference>
<organism evidence="1 2">
    <name type="scientific">Arcobacter roscoffensis</name>
    <dbReference type="NCBI Taxonomy" id="2961520"/>
    <lineage>
        <taxon>Bacteria</taxon>
        <taxon>Pseudomonadati</taxon>
        <taxon>Campylobacterota</taxon>
        <taxon>Epsilonproteobacteria</taxon>
        <taxon>Campylobacterales</taxon>
        <taxon>Arcobacteraceae</taxon>
        <taxon>Arcobacter</taxon>
    </lineage>
</organism>